<dbReference type="AlphaFoldDB" id="A0A934RK04"/>
<evidence type="ECO:0000313" key="6">
    <source>
        <dbReference type="Proteomes" id="UP000604083"/>
    </source>
</evidence>
<feature type="coiled-coil region" evidence="3">
    <location>
        <begin position="31"/>
        <end position="86"/>
    </location>
</feature>
<evidence type="ECO:0000256" key="1">
    <source>
        <dbReference type="ARBA" id="ARBA00009091"/>
    </source>
</evidence>
<comment type="similarity">
    <text evidence="1">Belongs to the Skp family.</text>
</comment>
<dbReference type="Pfam" id="PF03938">
    <property type="entry name" value="OmpH"/>
    <property type="match status" value="1"/>
</dbReference>
<dbReference type="InterPro" id="IPR005632">
    <property type="entry name" value="Chaperone_Skp"/>
</dbReference>
<dbReference type="EMBL" id="JAENIO010000005">
    <property type="protein sequence ID" value="MBK1833107.1"/>
    <property type="molecule type" value="Genomic_DNA"/>
</dbReference>
<dbReference type="SMART" id="SM00935">
    <property type="entry name" value="OmpH"/>
    <property type="match status" value="1"/>
</dbReference>
<dbReference type="GO" id="GO:0050821">
    <property type="term" value="P:protein stabilization"/>
    <property type="evidence" value="ECO:0007669"/>
    <property type="project" value="TreeGrafter"/>
</dbReference>
<protein>
    <submittedName>
        <fullName evidence="5">OmpH family outer membrane protein</fullName>
    </submittedName>
</protein>
<dbReference type="RefSeq" id="WP_200390537.1">
    <property type="nucleotide sequence ID" value="NZ_JAENIO010000005.1"/>
</dbReference>
<dbReference type="GO" id="GO:0051082">
    <property type="term" value="F:unfolded protein binding"/>
    <property type="evidence" value="ECO:0007669"/>
    <property type="project" value="InterPro"/>
</dbReference>
<evidence type="ECO:0000256" key="4">
    <source>
        <dbReference type="SAM" id="SignalP"/>
    </source>
</evidence>
<dbReference type="Gene3D" id="3.30.910.20">
    <property type="entry name" value="Skp domain"/>
    <property type="match status" value="1"/>
</dbReference>
<sequence length="191" mass="22258">MKTGFFFAALFALLSFAQLGAQDLKVATVDMKRLLKDYYRTEEAQQELNEKQALLTKANNEKQQEIQELEEELNTLRKQFEDPSLNEAKKKEIYDEIQRKQNDGIAMTRSLKEYLDRKRRQVQDEMQRQMRGILEEISQLLEEKAKAEGYDFVFDKSGNSTTQVPVVLYSKDTFDITESLLTELNKDAPAE</sequence>
<feature type="chain" id="PRO_5036691762" evidence="4">
    <location>
        <begin position="22"/>
        <end position="191"/>
    </location>
</feature>
<dbReference type="SUPFAM" id="SSF111384">
    <property type="entry name" value="OmpH-like"/>
    <property type="match status" value="1"/>
</dbReference>
<dbReference type="PANTHER" id="PTHR35089:SF1">
    <property type="entry name" value="CHAPERONE PROTEIN SKP"/>
    <property type="match status" value="1"/>
</dbReference>
<evidence type="ECO:0000256" key="3">
    <source>
        <dbReference type="SAM" id="Coils"/>
    </source>
</evidence>
<dbReference type="Proteomes" id="UP000604083">
    <property type="component" value="Unassembled WGS sequence"/>
</dbReference>
<evidence type="ECO:0000313" key="5">
    <source>
        <dbReference type="EMBL" id="MBK1833107.1"/>
    </source>
</evidence>
<dbReference type="InterPro" id="IPR024930">
    <property type="entry name" value="Skp_dom_sf"/>
</dbReference>
<keyword evidence="3" id="KW-0175">Coiled coil</keyword>
<accession>A0A934RK04</accession>
<evidence type="ECO:0000256" key="2">
    <source>
        <dbReference type="ARBA" id="ARBA00022729"/>
    </source>
</evidence>
<organism evidence="5 6">
    <name type="scientific">Roseibacillus ishigakijimensis</name>
    <dbReference type="NCBI Taxonomy" id="454146"/>
    <lineage>
        <taxon>Bacteria</taxon>
        <taxon>Pseudomonadati</taxon>
        <taxon>Verrucomicrobiota</taxon>
        <taxon>Verrucomicrobiia</taxon>
        <taxon>Verrucomicrobiales</taxon>
        <taxon>Verrucomicrobiaceae</taxon>
        <taxon>Roseibacillus</taxon>
    </lineage>
</organism>
<reference evidence="5" key="1">
    <citation type="submission" date="2021-01" db="EMBL/GenBank/DDBJ databases">
        <title>Modified the classification status of verrucomicrobia.</title>
        <authorList>
            <person name="Feng X."/>
        </authorList>
    </citation>
    <scope>NUCLEOTIDE SEQUENCE</scope>
    <source>
        <strain evidence="5">KCTC 12986</strain>
    </source>
</reference>
<comment type="caution">
    <text evidence="5">The sequence shown here is derived from an EMBL/GenBank/DDBJ whole genome shotgun (WGS) entry which is preliminary data.</text>
</comment>
<name>A0A934RK04_9BACT</name>
<dbReference type="GO" id="GO:0005829">
    <property type="term" value="C:cytosol"/>
    <property type="evidence" value="ECO:0007669"/>
    <property type="project" value="TreeGrafter"/>
</dbReference>
<proteinExistence type="inferred from homology"/>
<feature type="signal peptide" evidence="4">
    <location>
        <begin position="1"/>
        <end position="21"/>
    </location>
</feature>
<keyword evidence="2 4" id="KW-0732">Signal</keyword>
<dbReference type="PANTHER" id="PTHR35089">
    <property type="entry name" value="CHAPERONE PROTEIN SKP"/>
    <property type="match status" value="1"/>
</dbReference>
<gene>
    <name evidence="5" type="ORF">JIN78_03455</name>
</gene>
<keyword evidence="6" id="KW-1185">Reference proteome</keyword>